<sequence length="152" mass="16787">MSALTIRRNEPFDLDPLAAMVTDREELALVNPHAKYPIDPLEWREQWLQEVDDASFYLVDEAGRDVGFFALRVGVGPEVRNLVYVFVAPEARGNAGQQLAALAEGAAKELGALTLMLKVELDNVPALKMYRSAGFEELGESGGMATMRKDFD</sequence>
<dbReference type="GO" id="GO:0016747">
    <property type="term" value="F:acyltransferase activity, transferring groups other than amino-acyl groups"/>
    <property type="evidence" value="ECO:0007669"/>
    <property type="project" value="InterPro"/>
</dbReference>
<dbReference type="PANTHER" id="PTHR43877:SF2">
    <property type="entry name" value="AMINOALKYLPHOSPHONATE N-ACETYLTRANSFERASE-RELATED"/>
    <property type="match status" value="1"/>
</dbReference>
<dbReference type="RefSeq" id="WP_141165130.1">
    <property type="nucleotide sequence ID" value="NZ_VHLH01000001.1"/>
</dbReference>
<evidence type="ECO:0000256" key="2">
    <source>
        <dbReference type="ARBA" id="ARBA00023315"/>
    </source>
</evidence>
<dbReference type="InterPro" id="IPR000182">
    <property type="entry name" value="GNAT_dom"/>
</dbReference>
<dbReference type="Gene3D" id="3.40.630.30">
    <property type="match status" value="1"/>
</dbReference>
<dbReference type="EMBL" id="VHLH01000001">
    <property type="protein sequence ID" value="TPW32827.1"/>
    <property type="molecule type" value="Genomic_DNA"/>
</dbReference>
<dbReference type="Proteomes" id="UP000320314">
    <property type="component" value="Unassembled WGS sequence"/>
</dbReference>
<keyword evidence="5" id="KW-1185">Reference proteome</keyword>
<comment type="caution">
    <text evidence="4">The sequence shown here is derived from an EMBL/GenBank/DDBJ whole genome shotgun (WGS) entry which is preliminary data.</text>
</comment>
<dbReference type="InterPro" id="IPR016181">
    <property type="entry name" value="Acyl_CoA_acyltransferase"/>
</dbReference>
<evidence type="ECO:0000313" key="4">
    <source>
        <dbReference type="EMBL" id="TPW32827.1"/>
    </source>
</evidence>
<evidence type="ECO:0000259" key="3">
    <source>
        <dbReference type="PROSITE" id="PS51186"/>
    </source>
</evidence>
<name>A0A506UHN5_9HYPH</name>
<dbReference type="PROSITE" id="PS51186">
    <property type="entry name" value="GNAT"/>
    <property type="match status" value="1"/>
</dbReference>
<keyword evidence="1 4" id="KW-0808">Transferase</keyword>
<dbReference type="SUPFAM" id="SSF55729">
    <property type="entry name" value="Acyl-CoA N-acyltransferases (Nat)"/>
    <property type="match status" value="1"/>
</dbReference>
<dbReference type="InterPro" id="IPR050832">
    <property type="entry name" value="Bact_Acetyltransf"/>
</dbReference>
<dbReference type="AlphaFoldDB" id="A0A506UHN5"/>
<evidence type="ECO:0000256" key="1">
    <source>
        <dbReference type="ARBA" id="ARBA00022679"/>
    </source>
</evidence>
<dbReference type="OrthoDB" id="7871902at2"/>
<keyword evidence="2" id="KW-0012">Acyltransferase</keyword>
<dbReference type="Pfam" id="PF00583">
    <property type="entry name" value="Acetyltransf_1"/>
    <property type="match status" value="1"/>
</dbReference>
<gene>
    <name evidence="4" type="ORF">FJU11_00970</name>
</gene>
<proteinExistence type="predicted"/>
<dbReference type="CDD" id="cd04301">
    <property type="entry name" value="NAT_SF"/>
    <property type="match status" value="1"/>
</dbReference>
<evidence type="ECO:0000313" key="5">
    <source>
        <dbReference type="Proteomes" id="UP000320314"/>
    </source>
</evidence>
<dbReference type="PANTHER" id="PTHR43877">
    <property type="entry name" value="AMINOALKYLPHOSPHONATE N-ACETYLTRANSFERASE-RELATED-RELATED"/>
    <property type="match status" value="1"/>
</dbReference>
<protein>
    <submittedName>
        <fullName evidence="4">GNAT family N-acetyltransferase</fullName>
    </submittedName>
</protein>
<accession>A0A506UHN5</accession>
<feature type="domain" description="N-acetyltransferase" evidence="3">
    <location>
        <begin position="4"/>
        <end position="152"/>
    </location>
</feature>
<organism evidence="4 5">
    <name type="scientific">Pararhizobium mangrovi</name>
    <dbReference type="NCBI Taxonomy" id="2590452"/>
    <lineage>
        <taxon>Bacteria</taxon>
        <taxon>Pseudomonadati</taxon>
        <taxon>Pseudomonadota</taxon>
        <taxon>Alphaproteobacteria</taxon>
        <taxon>Hyphomicrobiales</taxon>
        <taxon>Rhizobiaceae</taxon>
        <taxon>Rhizobium/Agrobacterium group</taxon>
        <taxon>Pararhizobium</taxon>
    </lineage>
</organism>
<reference evidence="4 5" key="1">
    <citation type="submission" date="2019-06" db="EMBL/GenBank/DDBJ databases">
        <authorList>
            <person name="Li M."/>
        </authorList>
    </citation>
    <scope>NUCLEOTIDE SEQUENCE [LARGE SCALE GENOMIC DNA]</scope>
    <source>
        <strain evidence="4 5">BGMRC6574</strain>
    </source>
</reference>